<dbReference type="InterPro" id="IPR029787">
    <property type="entry name" value="Nucleotide_cyclase"/>
</dbReference>
<dbReference type="SUPFAM" id="SSF49785">
    <property type="entry name" value="Galactose-binding domain-like"/>
    <property type="match status" value="1"/>
</dbReference>
<dbReference type="PANTHER" id="PTHR43081:SF1">
    <property type="entry name" value="ADENYLATE CYCLASE, TERMINAL-DIFFERENTIATION SPECIFIC"/>
    <property type="match status" value="1"/>
</dbReference>
<accession>A0A833GZ36</accession>
<evidence type="ECO:0000256" key="1">
    <source>
        <dbReference type="SAM" id="Phobius"/>
    </source>
</evidence>
<dbReference type="SMART" id="SM00044">
    <property type="entry name" value="CYCc"/>
    <property type="match status" value="1"/>
</dbReference>
<dbReference type="GO" id="GO:0006171">
    <property type="term" value="P:cAMP biosynthetic process"/>
    <property type="evidence" value="ECO:0007669"/>
    <property type="project" value="TreeGrafter"/>
</dbReference>
<feature type="signal peptide" evidence="2">
    <location>
        <begin position="1"/>
        <end position="27"/>
    </location>
</feature>
<dbReference type="CDD" id="cd07302">
    <property type="entry name" value="CHD"/>
    <property type="match status" value="1"/>
</dbReference>
<evidence type="ECO:0000256" key="2">
    <source>
        <dbReference type="SAM" id="SignalP"/>
    </source>
</evidence>
<feature type="transmembrane region" description="Helical" evidence="1">
    <location>
        <begin position="220"/>
        <end position="239"/>
    </location>
</feature>
<protein>
    <recommendedName>
        <fullName evidence="3">Guanylate cyclase domain-containing protein</fullName>
    </recommendedName>
</protein>
<name>A0A833GZ36_9LEPT</name>
<evidence type="ECO:0000313" key="5">
    <source>
        <dbReference type="Proteomes" id="UP000460298"/>
    </source>
</evidence>
<dbReference type="Gene3D" id="2.60.120.260">
    <property type="entry name" value="Galactose-binding domain-like"/>
    <property type="match status" value="1"/>
</dbReference>
<dbReference type="EMBL" id="WBUI01000020">
    <property type="protein sequence ID" value="KAB2930512.1"/>
    <property type="molecule type" value="Genomic_DNA"/>
</dbReference>
<dbReference type="InterPro" id="IPR011623">
    <property type="entry name" value="7TMR_DISM_rcpt_extracell_dom1"/>
</dbReference>
<proteinExistence type="predicted"/>
<keyword evidence="1" id="KW-0472">Membrane</keyword>
<dbReference type="GO" id="GO:0035556">
    <property type="term" value="P:intracellular signal transduction"/>
    <property type="evidence" value="ECO:0007669"/>
    <property type="project" value="InterPro"/>
</dbReference>
<gene>
    <name evidence="4" type="ORF">F9K24_16795</name>
</gene>
<dbReference type="AlphaFoldDB" id="A0A833GZ36"/>
<feature type="transmembrane region" description="Helical" evidence="1">
    <location>
        <begin position="341"/>
        <end position="361"/>
    </location>
</feature>
<feature type="transmembrane region" description="Helical" evidence="1">
    <location>
        <begin position="284"/>
        <end position="302"/>
    </location>
</feature>
<dbReference type="PANTHER" id="PTHR43081">
    <property type="entry name" value="ADENYLATE CYCLASE, TERMINAL-DIFFERENTIATION SPECIFIC-RELATED"/>
    <property type="match status" value="1"/>
</dbReference>
<feature type="transmembrane region" description="Helical" evidence="1">
    <location>
        <begin position="314"/>
        <end position="334"/>
    </location>
</feature>
<dbReference type="Gene3D" id="3.30.70.1230">
    <property type="entry name" value="Nucleotide cyclase"/>
    <property type="match status" value="1"/>
</dbReference>
<evidence type="ECO:0000313" key="4">
    <source>
        <dbReference type="EMBL" id="KAB2930512.1"/>
    </source>
</evidence>
<evidence type="ECO:0000259" key="3">
    <source>
        <dbReference type="PROSITE" id="PS50125"/>
    </source>
</evidence>
<feature type="chain" id="PRO_5032947457" description="Guanylate cyclase domain-containing protein" evidence="2">
    <location>
        <begin position="28"/>
        <end position="681"/>
    </location>
</feature>
<feature type="transmembrane region" description="Helical" evidence="1">
    <location>
        <begin position="183"/>
        <end position="208"/>
    </location>
</feature>
<dbReference type="SUPFAM" id="SSF55073">
    <property type="entry name" value="Nucleotide cyclase"/>
    <property type="match status" value="1"/>
</dbReference>
<comment type="caution">
    <text evidence="4">The sequence shown here is derived from an EMBL/GenBank/DDBJ whole genome shotgun (WGS) entry which is preliminary data.</text>
</comment>
<keyword evidence="2" id="KW-0732">Signal</keyword>
<sequence>MRRHPTFIAFLIGPLAFFLAAPAPLQADPHFSRSLAGEWRLMTGDDPGRAQADYDDSHWMTVTLPTGNLLPILQQAGASTSGYYWLRKSFELSETPTVPLSIQFREIMNASEVYINGEKVGTSGRFPPMFRSGWSNFQSYAVREGVLRPGRNTVAVRVYYDAEAWVLGPLRILDRTQAESEAMLYSFFLVNALQGFAFLLIFVALFFGIFYFQRSKETEYLYFSFASFSVALSISLSYLENLYPALPLSSQSIFVMTQSGLLSFPAFLSLFVHQYSRRTISLPRKALTFSFPALAVIALVLAEDRTEALERRNLFLLAVSVFIVDILVHAFILIREKDRRGLMIMAAILPTVILGIHDALAFSLDFFEMKVALFVYAFPLLLIIIAAHLTNRFVSSLTEAEKLNVVLKETMDSFARFVPVEFLNHLKKSRITDVQVGDAIKGNMTVIFCDIRNFTAMSEAMSPDDNFRFLNSYLERMEPSIKKHHGFVDKFIGDAIMALFADSAEEAVLAAIDMRHALRTYNDMQIRQSKQPVEFGIGVNSGEVILGTVGTTSRMDTTVIGETVNLASRIESLTKKYGAAILISSHVYDRLPRPEVFHIREIDLVQVRGSRKPIKVYEVFDADEPDLFEKKKRVVESFAAALSQYRVGNFQEAATRFEQCLTILPDDTPSQLYLDRCRKYA</sequence>
<dbReference type="GO" id="GO:0004016">
    <property type="term" value="F:adenylate cyclase activity"/>
    <property type="evidence" value="ECO:0007669"/>
    <property type="project" value="UniProtKB-ARBA"/>
</dbReference>
<keyword evidence="1" id="KW-1133">Transmembrane helix</keyword>
<organism evidence="4 5">
    <name type="scientific">Leptonema illini</name>
    <dbReference type="NCBI Taxonomy" id="183"/>
    <lineage>
        <taxon>Bacteria</taxon>
        <taxon>Pseudomonadati</taxon>
        <taxon>Spirochaetota</taxon>
        <taxon>Spirochaetia</taxon>
        <taxon>Leptospirales</taxon>
        <taxon>Leptospiraceae</taxon>
        <taxon>Leptonema</taxon>
    </lineage>
</organism>
<feature type="transmembrane region" description="Helical" evidence="1">
    <location>
        <begin position="251"/>
        <end position="272"/>
    </location>
</feature>
<feature type="transmembrane region" description="Helical" evidence="1">
    <location>
        <begin position="373"/>
        <end position="394"/>
    </location>
</feature>
<dbReference type="Pfam" id="PF00211">
    <property type="entry name" value="Guanylate_cyc"/>
    <property type="match status" value="1"/>
</dbReference>
<dbReference type="InterPro" id="IPR008979">
    <property type="entry name" value="Galactose-bd-like_sf"/>
</dbReference>
<dbReference type="PROSITE" id="PS50125">
    <property type="entry name" value="GUANYLATE_CYCLASE_2"/>
    <property type="match status" value="1"/>
</dbReference>
<feature type="domain" description="Guanylate cyclase" evidence="3">
    <location>
        <begin position="445"/>
        <end position="571"/>
    </location>
</feature>
<dbReference type="InterPro" id="IPR050697">
    <property type="entry name" value="Adenylyl/Guanylyl_Cyclase_3/4"/>
</dbReference>
<dbReference type="InterPro" id="IPR001054">
    <property type="entry name" value="A/G_cyclase"/>
</dbReference>
<keyword evidence="1" id="KW-0812">Transmembrane</keyword>
<dbReference type="Proteomes" id="UP000460298">
    <property type="component" value="Unassembled WGS sequence"/>
</dbReference>
<dbReference type="Pfam" id="PF07695">
    <property type="entry name" value="7TMR-DISM_7TM"/>
    <property type="match status" value="1"/>
</dbReference>
<reference evidence="4 5" key="1">
    <citation type="submission" date="2019-10" db="EMBL/GenBank/DDBJ databases">
        <title>Extracellular Electron Transfer in a Candidatus Methanoperedens spp. Enrichment Culture.</title>
        <authorList>
            <person name="Berger S."/>
            <person name="Rangel Shaw D."/>
            <person name="Berben T."/>
            <person name="In 'T Zandt M."/>
            <person name="Frank J."/>
            <person name="Reimann J."/>
            <person name="Jetten M.S.M."/>
            <person name="Welte C.U."/>
        </authorList>
    </citation>
    <scope>NUCLEOTIDE SEQUENCE [LARGE SCALE GENOMIC DNA]</scope>
    <source>
        <strain evidence="4">SB12</strain>
    </source>
</reference>